<evidence type="ECO:0000313" key="1">
    <source>
        <dbReference type="EMBL" id="GGY29521.1"/>
    </source>
</evidence>
<reference evidence="2" key="1">
    <citation type="journal article" date="2019" name="Int. J. Syst. Evol. Microbiol.">
        <title>The Global Catalogue of Microorganisms (GCM) 10K type strain sequencing project: providing services to taxonomists for standard genome sequencing and annotation.</title>
        <authorList>
            <consortium name="The Broad Institute Genomics Platform"/>
            <consortium name="The Broad Institute Genome Sequencing Center for Infectious Disease"/>
            <person name="Wu L."/>
            <person name="Ma J."/>
        </authorList>
    </citation>
    <scope>NUCLEOTIDE SEQUENCE [LARGE SCALE GENOMIC DNA]</scope>
    <source>
        <strain evidence="2">JCM 4594</strain>
    </source>
</reference>
<comment type="caution">
    <text evidence="1">The sequence shown here is derived from an EMBL/GenBank/DDBJ whole genome shotgun (WGS) entry which is preliminary data.</text>
</comment>
<evidence type="ECO:0000313" key="2">
    <source>
        <dbReference type="Proteomes" id="UP000600946"/>
    </source>
</evidence>
<name>A0ABQ2ZYD6_9ACTN</name>
<gene>
    <name evidence="1" type="ORF">GCM10010326_24230</name>
</gene>
<dbReference type="Proteomes" id="UP000600946">
    <property type="component" value="Unassembled WGS sequence"/>
</dbReference>
<protein>
    <submittedName>
        <fullName evidence="1">Uncharacterized protein</fullName>
    </submittedName>
</protein>
<organism evidence="1 2">
    <name type="scientific">Streptomyces xanthochromogenes</name>
    <dbReference type="NCBI Taxonomy" id="67384"/>
    <lineage>
        <taxon>Bacteria</taxon>
        <taxon>Bacillati</taxon>
        <taxon>Actinomycetota</taxon>
        <taxon>Actinomycetes</taxon>
        <taxon>Kitasatosporales</taxon>
        <taxon>Streptomycetaceae</taxon>
        <taxon>Streptomyces</taxon>
    </lineage>
</organism>
<dbReference type="EMBL" id="BMUU01000003">
    <property type="protein sequence ID" value="GGY29521.1"/>
    <property type="molecule type" value="Genomic_DNA"/>
</dbReference>
<keyword evidence="2" id="KW-1185">Reference proteome</keyword>
<accession>A0ABQ2ZYD6</accession>
<sequence length="61" mass="6676">MSFWMDGMAMLTMVTSTRSMKAAVITMARANHRRRSAAALAAVSGLLLVAVEVIRRKLDPL</sequence>
<proteinExistence type="predicted"/>